<dbReference type="Proteomes" id="UP001500547">
    <property type="component" value="Unassembled WGS sequence"/>
</dbReference>
<evidence type="ECO:0000313" key="3">
    <source>
        <dbReference type="EMBL" id="GAA5169079.1"/>
    </source>
</evidence>
<name>A0ABP9QXM2_9RHOO</name>
<evidence type="ECO:0000313" key="4">
    <source>
        <dbReference type="Proteomes" id="UP001500547"/>
    </source>
</evidence>
<feature type="domain" description="YchJ-like middle NTF2-like" evidence="2">
    <location>
        <begin position="34"/>
        <end position="127"/>
    </location>
</feature>
<dbReference type="PANTHER" id="PTHR33747">
    <property type="entry name" value="UPF0225 PROTEIN SCO1677"/>
    <property type="match status" value="1"/>
</dbReference>
<dbReference type="InterPro" id="IPR032710">
    <property type="entry name" value="NTF2-like_dom_sf"/>
</dbReference>
<accession>A0ABP9QXM2</accession>
<dbReference type="SUPFAM" id="SSF54427">
    <property type="entry name" value="NTF2-like"/>
    <property type="match status" value="1"/>
</dbReference>
<reference evidence="4" key="1">
    <citation type="journal article" date="2019" name="Int. J. Syst. Evol. Microbiol.">
        <title>The Global Catalogue of Microorganisms (GCM) 10K type strain sequencing project: providing services to taxonomists for standard genome sequencing and annotation.</title>
        <authorList>
            <consortium name="The Broad Institute Genomics Platform"/>
            <consortium name="The Broad Institute Genome Sequencing Center for Infectious Disease"/>
            <person name="Wu L."/>
            <person name="Ma J."/>
        </authorList>
    </citation>
    <scope>NUCLEOTIDE SEQUENCE [LARGE SCALE GENOMIC DNA]</scope>
    <source>
        <strain evidence="4">JCM 18715</strain>
    </source>
</reference>
<dbReference type="Gene3D" id="3.10.450.50">
    <property type="match status" value="1"/>
</dbReference>
<proteinExistence type="inferred from homology"/>
<protein>
    <recommendedName>
        <fullName evidence="1">UPF0225 protein GCM10025770_30170</fullName>
    </recommendedName>
</protein>
<evidence type="ECO:0000256" key="1">
    <source>
        <dbReference type="HAMAP-Rule" id="MF_00612"/>
    </source>
</evidence>
<comment type="similarity">
    <text evidence="1">Belongs to the UPF0225 family.</text>
</comment>
<evidence type="ECO:0000259" key="2">
    <source>
        <dbReference type="Pfam" id="PF17775"/>
    </source>
</evidence>
<comment type="caution">
    <text evidence="3">The sequence shown here is derived from an EMBL/GenBank/DDBJ whole genome shotgun (WGS) entry which is preliminary data.</text>
</comment>
<dbReference type="EMBL" id="BAABLD010000011">
    <property type="protein sequence ID" value="GAA5169079.1"/>
    <property type="molecule type" value="Genomic_DNA"/>
</dbReference>
<dbReference type="InterPro" id="IPR023006">
    <property type="entry name" value="YchJ-like"/>
</dbReference>
<dbReference type="HAMAP" id="MF_00612">
    <property type="entry name" value="UPF0225"/>
    <property type="match status" value="1"/>
</dbReference>
<dbReference type="Pfam" id="PF17775">
    <property type="entry name" value="YchJ_M-like"/>
    <property type="match status" value="1"/>
</dbReference>
<gene>
    <name evidence="3" type="ORF">GCM10025770_30170</name>
</gene>
<dbReference type="InterPro" id="IPR048469">
    <property type="entry name" value="YchJ-like_M"/>
</dbReference>
<sequence>MKTSKAAKPLPCPCGSVSYADCCGRYHAGDAAPSAEALMRSRYSAYVLRLSPYLMATWHPDTRPASLDLDEDACQWIGLQVLSHARQDDSRATVAFVARYRINGRAHRLSELSRFVRQDGRWLYVDGDTGS</sequence>
<keyword evidence="4" id="KW-1185">Reference proteome</keyword>
<organism evidence="3 4">
    <name type="scientific">Viridibacterium curvum</name>
    <dbReference type="NCBI Taxonomy" id="1101404"/>
    <lineage>
        <taxon>Bacteria</taxon>
        <taxon>Pseudomonadati</taxon>
        <taxon>Pseudomonadota</taxon>
        <taxon>Betaproteobacteria</taxon>
        <taxon>Rhodocyclales</taxon>
        <taxon>Rhodocyclaceae</taxon>
        <taxon>Viridibacterium</taxon>
    </lineage>
</organism>
<dbReference type="PANTHER" id="PTHR33747:SF1">
    <property type="entry name" value="ADENYLATE CYCLASE-ASSOCIATED CAP C-TERMINAL DOMAIN-CONTAINING PROTEIN"/>
    <property type="match status" value="1"/>
</dbReference>
<dbReference type="RefSeq" id="WP_345533927.1">
    <property type="nucleotide sequence ID" value="NZ_BAABLD010000011.1"/>
</dbReference>